<sequence length="70" mass="7779">MTTVRWIGVVWLLVIPAIVLPFTLLSRVQAWYGSFLLWCVLGLMVIVLNALATRHFNDAAQADDQGAGHE</sequence>
<proteinExistence type="predicted"/>
<dbReference type="EMBL" id="CP021358">
    <property type="protein sequence ID" value="ART63461.1"/>
    <property type="molecule type" value="Genomic_DNA"/>
</dbReference>
<gene>
    <name evidence="1" type="ORF">B9H00_10640</name>
</gene>
<protein>
    <submittedName>
        <fullName evidence="1">Uncharacterized protein</fullName>
    </submittedName>
</protein>
<evidence type="ECO:0000313" key="2">
    <source>
        <dbReference type="Proteomes" id="UP000194457"/>
    </source>
</evidence>
<reference evidence="1 2" key="1">
    <citation type="submission" date="2017-05" db="EMBL/GenBank/DDBJ databases">
        <authorList>
            <person name="Song R."/>
            <person name="Chenine A.L."/>
            <person name="Ruprecht R.M."/>
        </authorList>
    </citation>
    <scope>NUCLEOTIDE SEQUENCE [LARGE SCALE GENOMIC DNA]</scope>
    <source>
        <strain evidence="1">SW32</strain>
    </source>
</reference>
<name>A0A240UPP8_9GAMM</name>
<evidence type="ECO:0000313" key="1">
    <source>
        <dbReference type="EMBL" id="ART63461.1"/>
    </source>
</evidence>
<organism evidence="1 2">
    <name type="scientific">Kushneria marisflavi</name>
    <dbReference type="NCBI Taxonomy" id="157779"/>
    <lineage>
        <taxon>Bacteria</taxon>
        <taxon>Pseudomonadati</taxon>
        <taxon>Pseudomonadota</taxon>
        <taxon>Gammaproteobacteria</taxon>
        <taxon>Oceanospirillales</taxon>
        <taxon>Halomonadaceae</taxon>
        <taxon>Kushneria</taxon>
    </lineage>
</organism>
<dbReference type="AlphaFoldDB" id="A0A240UPP8"/>
<dbReference type="KEGG" id="kma:B9H00_10640"/>
<keyword evidence="2" id="KW-1185">Reference proteome</keyword>
<dbReference type="Proteomes" id="UP000194457">
    <property type="component" value="Chromosome"/>
</dbReference>
<dbReference type="OrthoDB" id="1808939at2"/>
<accession>A0A240UPP8</accession>
<dbReference type="RefSeq" id="WP_086900644.1">
    <property type="nucleotide sequence ID" value="NZ_CP021358.1"/>
</dbReference>